<dbReference type="Proteomes" id="UP000762703">
    <property type="component" value="Unassembled WGS sequence"/>
</dbReference>
<gene>
    <name evidence="1" type="ORF">E7Z73_11290</name>
</gene>
<dbReference type="InterPro" id="IPR027417">
    <property type="entry name" value="P-loop_NTPase"/>
</dbReference>
<name>A0A8T3VGD6_9EURY</name>
<dbReference type="Pfam" id="PF10923">
    <property type="entry name" value="BrxC_BrxD"/>
    <property type="match status" value="1"/>
</dbReference>
<protein>
    <submittedName>
        <fullName evidence="1">Uncharacterized protein</fullName>
    </submittedName>
</protein>
<sequence>MNNEDILTALKEGNVPSEGVQDFCIGRDKEIEEFKRLLEKIDEEDKSIVKFLNGEFGAGKSFFLKVIEDMAYRNNFAVSWITVGNNLPFNKIDVVYKNIAKSLRCKTGTSLEHIIERWLIGIQAMVFEDIEDPDEQVKVLTERVHDELNETRDYSNAFATAIENYNRLKIEGDYEGASSAIAWLRGDSNIPASIKKKFGIKGAIDRENALNFLEALSIFIKSAGYSGLVILIDEVEFIMNLHTQKIRDVAYNYIRDIYDNCNLSKFNSTLFVFAGTPEFFDNPRKGIPSYSALDDRIRNVLETDLVDMRTPVINLKGLNKEDIVQVSSKLIKMHEEVYNWDASNLITPIIGDIAEIQVSNAGLTGGNVNARDFFRKFISLLDTVEQNPEHFKNSQDVMSKFMENNENIDVDEFDEFDDDW</sequence>
<organism evidence="1 2">
    <name type="scientific">Methanobrevibacter millerae</name>
    <dbReference type="NCBI Taxonomy" id="230361"/>
    <lineage>
        <taxon>Archaea</taxon>
        <taxon>Methanobacteriati</taxon>
        <taxon>Methanobacteriota</taxon>
        <taxon>Methanomada group</taxon>
        <taxon>Methanobacteria</taxon>
        <taxon>Methanobacteriales</taxon>
        <taxon>Methanobacteriaceae</taxon>
        <taxon>Methanobrevibacter</taxon>
    </lineage>
</organism>
<dbReference type="Gene3D" id="3.40.50.300">
    <property type="entry name" value="P-loop containing nucleotide triphosphate hydrolases"/>
    <property type="match status" value="1"/>
</dbReference>
<dbReference type="InterPro" id="IPR021228">
    <property type="entry name" value="BrxD"/>
</dbReference>
<evidence type="ECO:0000313" key="1">
    <source>
        <dbReference type="EMBL" id="MBE6506292.1"/>
    </source>
</evidence>
<dbReference type="RefSeq" id="WP_303737961.1">
    <property type="nucleotide sequence ID" value="NZ_SUTE01000109.1"/>
</dbReference>
<comment type="caution">
    <text evidence="1">The sequence shown here is derived from an EMBL/GenBank/DDBJ whole genome shotgun (WGS) entry which is preliminary data.</text>
</comment>
<evidence type="ECO:0000313" key="2">
    <source>
        <dbReference type="Proteomes" id="UP000762703"/>
    </source>
</evidence>
<proteinExistence type="predicted"/>
<dbReference type="AlphaFoldDB" id="A0A8T3VGD6"/>
<accession>A0A8T3VGD6</accession>
<dbReference type="SUPFAM" id="SSF52540">
    <property type="entry name" value="P-loop containing nucleoside triphosphate hydrolases"/>
    <property type="match status" value="1"/>
</dbReference>
<dbReference type="EMBL" id="SUTE01000109">
    <property type="protein sequence ID" value="MBE6506292.1"/>
    <property type="molecule type" value="Genomic_DNA"/>
</dbReference>
<reference evidence="1" key="1">
    <citation type="submission" date="2019-04" db="EMBL/GenBank/DDBJ databases">
        <title>Evolution of Biomass-Degrading Anaerobic Consortia Revealed by Metagenomics.</title>
        <authorList>
            <person name="Peng X."/>
        </authorList>
    </citation>
    <scope>NUCLEOTIDE SEQUENCE</scope>
    <source>
        <strain evidence="1">SIG12</strain>
    </source>
</reference>